<protein>
    <submittedName>
        <fullName evidence="2">Alpha- and gamma-adaptin-binding protein p34</fullName>
    </submittedName>
</protein>
<reference evidence="2" key="1">
    <citation type="submission" date="2022-08" db="EMBL/GenBank/DDBJ databases">
        <title>Novel sulfate-reducing endosymbionts in the free-living metamonad Anaeramoeba.</title>
        <authorList>
            <person name="Jerlstrom-Hultqvist J."/>
            <person name="Cepicka I."/>
            <person name="Gallot-Lavallee L."/>
            <person name="Salas-Leiva D."/>
            <person name="Curtis B.A."/>
            <person name="Zahonova K."/>
            <person name="Pipaliya S."/>
            <person name="Dacks J."/>
            <person name="Roger A.J."/>
        </authorList>
    </citation>
    <scope>NUCLEOTIDE SEQUENCE</scope>
    <source>
        <strain evidence="2">Schooner1</strain>
    </source>
</reference>
<name>A0ABQ8YA78_9EUKA</name>
<dbReference type="Proteomes" id="UP001150062">
    <property type="component" value="Unassembled WGS sequence"/>
</dbReference>
<feature type="compositionally biased region" description="Acidic residues" evidence="1">
    <location>
        <begin position="396"/>
        <end position="406"/>
    </location>
</feature>
<gene>
    <name evidence="2" type="ORF">M0813_00248</name>
</gene>
<sequence>MEHNKALVVSTVPTDGTELLKKLTGNKDPCSEVWELRTKYYVANFTFSVLSTDIRTYLEEKDFSALILVYEVSNKHGFKALKQTYETYLSPLKVNLKACIGKIGTKNIDKKLSRAVNEWCQKNDIYHLEFSFEKKATLGEAGRPLLGGGSDEEEQETDFFENPLQMNEFVDDINSLLEVFQTTAWEKMKFIDRFATTEKSEEEEEEEEEIEKKDKKKEIIKEKEKENEKENEKEKKDNENENEKIKSENNKEKENEIEVKKEKEKEKKEEKQSFEEKLKQTEFEGETEFEKIDLNEQNFKFEENWGDQFDFNKPKVSDKESKIGKGDIENSVDEFEQMMSQLLRVKEMAPNMQFEQRKQFATQIALSLSSFMGDFGEGSDSDLEDQKEKEEKTNSDEEEEEDEDIQEYQVLSEENDESSLSDGQDGPINLDEKQETEEPETKN</sequence>
<evidence type="ECO:0000256" key="1">
    <source>
        <dbReference type="SAM" id="MobiDB-lite"/>
    </source>
</evidence>
<evidence type="ECO:0000313" key="2">
    <source>
        <dbReference type="EMBL" id="KAJ6241550.1"/>
    </source>
</evidence>
<evidence type="ECO:0000313" key="3">
    <source>
        <dbReference type="Proteomes" id="UP001150062"/>
    </source>
</evidence>
<feature type="compositionally biased region" description="Basic and acidic residues" evidence="1">
    <location>
        <begin position="384"/>
        <end position="395"/>
    </location>
</feature>
<dbReference type="EMBL" id="JAOAOG010000191">
    <property type="protein sequence ID" value="KAJ6241550.1"/>
    <property type="molecule type" value="Genomic_DNA"/>
</dbReference>
<feature type="region of interest" description="Disordered" evidence="1">
    <location>
        <begin position="223"/>
        <end position="285"/>
    </location>
</feature>
<feature type="region of interest" description="Disordered" evidence="1">
    <location>
        <begin position="371"/>
        <end position="443"/>
    </location>
</feature>
<keyword evidence="3" id="KW-1185">Reference proteome</keyword>
<accession>A0ABQ8YA78</accession>
<feature type="region of interest" description="Disordered" evidence="1">
    <location>
        <begin position="305"/>
        <end position="328"/>
    </location>
</feature>
<feature type="compositionally biased region" description="Basic and acidic residues" evidence="1">
    <location>
        <begin position="310"/>
        <end position="328"/>
    </location>
</feature>
<organism evidence="2 3">
    <name type="scientific">Anaeramoeba flamelloides</name>
    <dbReference type="NCBI Taxonomy" id="1746091"/>
    <lineage>
        <taxon>Eukaryota</taxon>
        <taxon>Metamonada</taxon>
        <taxon>Anaeramoebidae</taxon>
        <taxon>Anaeramoeba</taxon>
    </lineage>
</organism>
<feature type="compositionally biased region" description="Acidic residues" evidence="1">
    <location>
        <begin position="434"/>
        <end position="443"/>
    </location>
</feature>
<proteinExistence type="predicted"/>
<comment type="caution">
    <text evidence="2">The sequence shown here is derived from an EMBL/GenBank/DDBJ whole genome shotgun (WGS) entry which is preliminary data.</text>
</comment>